<dbReference type="Proteomes" id="UP000232631">
    <property type="component" value="Chromosome"/>
</dbReference>
<evidence type="ECO:0000256" key="1">
    <source>
        <dbReference type="ARBA" id="ARBA00004141"/>
    </source>
</evidence>
<dbReference type="KEGG" id="msub:BK009_04950"/>
<dbReference type="GeneID" id="35122442"/>
<keyword evidence="3 5" id="KW-1133">Transmembrane helix</keyword>
<feature type="transmembrane region" description="Helical" evidence="5">
    <location>
        <begin position="94"/>
        <end position="113"/>
    </location>
</feature>
<feature type="transmembrane region" description="Helical" evidence="5">
    <location>
        <begin position="6"/>
        <end position="24"/>
    </location>
</feature>
<keyword evidence="4 5" id="KW-0472">Membrane</keyword>
<dbReference type="InterPro" id="IPR006153">
    <property type="entry name" value="Cation/H_exchanger_TM"/>
</dbReference>
<organism evidence="7 8">
    <name type="scientific">Methanobacterium subterraneum</name>
    <dbReference type="NCBI Taxonomy" id="59277"/>
    <lineage>
        <taxon>Archaea</taxon>
        <taxon>Methanobacteriati</taxon>
        <taxon>Methanobacteriota</taxon>
        <taxon>Methanomada group</taxon>
        <taxon>Methanobacteria</taxon>
        <taxon>Methanobacteriales</taxon>
        <taxon>Methanobacteriaceae</taxon>
        <taxon>Methanobacterium</taxon>
    </lineage>
</organism>
<feature type="domain" description="Cation/H+ exchanger transmembrane" evidence="6">
    <location>
        <begin position="14"/>
        <end position="387"/>
    </location>
</feature>
<gene>
    <name evidence="7" type="ORF">BK009_04950</name>
</gene>
<dbReference type="Pfam" id="PF00999">
    <property type="entry name" value="Na_H_Exchanger"/>
    <property type="match status" value="1"/>
</dbReference>
<accession>A0A2H4VPR7</accession>
<name>A0A2H4VPR7_9EURY</name>
<feature type="transmembrane region" description="Helical" evidence="5">
    <location>
        <begin position="306"/>
        <end position="326"/>
    </location>
</feature>
<evidence type="ECO:0000256" key="4">
    <source>
        <dbReference type="ARBA" id="ARBA00023136"/>
    </source>
</evidence>
<feature type="transmembrane region" description="Helical" evidence="5">
    <location>
        <begin position="31"/>
        <end position="47"/>
    </location>
</feature>
<dbReference type="GO" id="GO:1902600">
    <property type="term" value="P:proton transmembrane transport"/>
    <property type="evidence" value="ECO:0007669"/>
    <property type="project" value="InterPro"/>
</dbReference>
<evidence type="ECO:0000256" key="3">
    <source>
        <dbReference type="ARBA" id="ARBA00022989"/>
    </source>
</evidence>
<feature type="transmembrane region" description="Helical" evidence="5">
    <location>
        <begin position="190"/>
        <end position="214"/>
    </location>
</feature>
<proteinExistence type="predicted"/>
<feature type="transmembrane region" description="Helical" evidence="5">
    <location>
        <begin position="119"/>
        <end position="142"/>
    </location>
</feature>
<evidence type="ECO:0000313" key="7">
    <source>
        <dbReference type="EMBL" id="AUB60085.1"/>
    </source>
</evidence>
<evidence type="ECO:0000313" key="8">
    <source>
        <dbReference type="Proteomes" id="UP000232631"/>
    </source>
</evidence>
<evidence type="ECO:0000256" key="5">
    <source>
        <dbReference type="SAM" id="Phobius"/>
    </source>
</evidence>
<dbReference type="GO" id="GO:0016020">
    <property type="term" value="C:membrane"/>
    <property type="evidence" value="ECO:0007669"/>
    <property type="project" value="UniProtKB-SubCell"/>
</dbReference>
<sequence length="404" mass="43193">MEFQYVAFSVAIIILLGLLFSKLFKQIKLPGLLGMLILGIIIGPYGLNLIDKAILNISGDLRAIALIIILLRAGFGIHMDSLRKVGMSAIKMSFIPDVVEGLTVMFVSHYLLGLPIVEAGMLGFIIAAVSPAVIVPQMLSFIKRRMGTSKGIPLIILTGASVDDVVSITIFSIFLSIYGGQQVNYLMTVLSIPLQFIIGILFGLIIAVILIYLFKHFNIRNTEKTLIILASAIILKNLGDVLSSIVPIAALVGVMVIGFVILQKMPELGTQISSKFDKIWVFAEILLFVLVGAQVNIYLAASFAVVGLTIIIVGLIARSIGVYVSLVGSNLDLQEKIFCIMAYMPKATVQAAIGAIPLSMGVASGQEILAIAVIAILFTAPLGAFGVSVYGEKALKVDENAIKG</sequence>
<feature type="transmembrane region" description="Helical" evidence="5">
    <location>
        <begin position="226"/>
        <end position="259"/>
    </location>
</feature>
<reference evidence="7 8" key="1">
    <citation type="submission" date="2016-10" db="EMBL/GenBank/DDBJ databases">
        <title>Comparative genomics between deep and shallow subseafloor isolates.</title>
        <authorList>
            <person name="Ishii S."/>
            <person name="Miller J.R."/>
            <person name="Sutton G."/>
            <person name="Suzuki S."/>
            <person name="Methe B."/>
            <person name="Inagaki F."/>
            <person name="Imachi H."/>
        </authorList>
    </citation>
    <scope>NUCLEOTIDE SEQUENCE [LARGE SCALE GENOMIC DNA]</scope>
    <source>
        <strain evidence="7 8">A8p</strain>
    </source>
</reference>
<keyword evidence="8" id="KW-1185">Reference proteome</keyword>
<protein>
    <submittedName>
        <fullName evidence="7">Potassium transporter</fullName>
    </submittedName>
</protein>
<dbReference type="EMBL" id="CP017768">
    <property type="protein sequence ID" value="AUB60085.1"/>
    <property type="molecule type" value="Genomic_DNA"/>
</dbReference>
<feature type="transmembrane region" description="Helical" evidence="5">
    <location>
        <begin position="279"/>
        <end position="299"/>
    </location>
</feature>
<keyword evidence="2 5" id="KW-0812">Transmembrane</keyword>
<dbReference type="PANTHER" id="PTHR31102:SF1">
    <property type="entry name" value="CATION_H+ EXCHANGER DOMAIN-CONTAINING PROTEIN"/>
    <property type="match status" value="1"/>
</dbReference>
<evidence type="ECO:0000259" key="6">
    <source>
        <dbReference type="Pfam" id="PF00999"/>
    </source>
</evidence>
<dbReference type="Gene3D" id="1.20.1530.20">
    <property type="match status" value="1"/>
</dbReference>
<dbReference type="RefSeq" id="WP_100906805.1">
    <property type="nucleotide sequence ID" value="NZ_CP017768.1"/>
</dbReference>
<dbReference type="AlphaFoldDB" id="A0A2H4VPR7"/>
<comment type="subcellular location">
    <subcellularLocation>
        <location evidence="1">Membrane</location>
        <topology evidence="1">Multi-pass membrane protein</topology>
    </subcellularLocation>
</comment>
<feature type="transmembrane region" description="Helical" evidence="5">
    <location>
        <begin position="154"/>
        <end position="178"/>
    </location>
</feature>
<feature type="transmembrane region" description="Helical" evidence="5">
    <location>
        <begin position="368"/>
        <end position="390"/>
    </location>
</feature>
<dbReference type="PANTHER" id="PTHR31102">
    <property type="match status" value="1"/>
</dbReference>
<dbReference type="GO" id="GO:0015297">
    <property type="term" value="F:antiporter activity"/>
    <property type="evidence" value="ECO:0007669"/>
    <property type="project" value="InterPro"/>
</dbReference>
<dbReference type="InterPro" id="IPR038770">
    <property type="entry name" value="Na+/solute_symporter_sf"/>
</dbReference>
<evidence type="ECO:0000256" key="2">
    <source>
        <dbReference type="ARBA" id="ARBA00022692"/>
    </source>
</evidence>
<dbReference type="InterPro" id="IPR051843">
    <property type="entry name" value="CPA1_transporter"/>
</dbReference>